<comment type="caution">
    <text evidence="9">The sequence shown here is derived from an EMBL/GenBank/DDBJ whole genome shotgun (WGS) entry which is preliminary data.</text>
</comment>
<dbReference type="SUPFAM" id="SSF53681">
    <property type="entry name" value="Aspartate/glutamate racemase"/>
    <property type="match status" value="2"/>
</dbReference>
<dbReference type="InterPro" id="IPR004391">
    <property type="entry name" value="Glu_race"/>
</dbReference>
<keyword evidence="4 8" id="KW-0573">Peptidoglycan synthesis</keyword>
<comment type="similarity">
    <text evidence="8">Belongs to the aspartate/glutamate racemases family.</text>
</comment>
<dbReference type="HAMAP" id="MF_00258">
    <property type="entry name" value="Glu_racemase"/>
    <property type="match status" value="1"/>
</dbReference>
<dbReference type="FunFam" id="3.40.50.1860:FF:000002">
    <property type="entry name" value="Glutamate racemase"/>
    <property type="match status" value="1"/>
</dbReference>
<dbReference type="InterPro" id="IPR033134">
    <property type="entry name" value="Asp/Glu_racemase_AS_2"/>
</dbReference>
<dbReference type="Pfam" id="PF01177">
    <property type="entry name" value="Asp_Glu_race"/>
    <property type="match status" value="1"/>
</dbReference>
<comment type="catalytic activity">
    <reaction evidence="1 8">
        <text>L-glutamate = D-glutamate</text>
        <dbReference type="Rhea" id="RHEA:12813"/>
        <dbReference type="ChEBI" id="CHEBI:29985"/>
        <dbReference type="ChEBI" id="CHEBI:29986"/>
        <dbReference type="EC" id="5.1.1.3"/>
    </reaction>
</comment>
<keyword evidence="5 8" id="KW-0413">Isomerase</keyword>
<dbReference type="AlphaFoldDB" id="A0A0G0SQX5"/>
<feature type="binding site" evidence="8">
    <location>
        <begin position="74"/>
        <end position="75"/>
    </location>
    <ligand>
        <name>substrate</name>
    </ligand>
</feature>
<dbReference type="UniPathway" id="UPA00219"/>
<dbReference type="InterPro" id="IPR015942">
    <property type="entry name" value="Asp/Glu/hydantoin_racemase"/>
</dbReference>
<dbReference type="PATRIC" id="fig|1618552.3.peg.1129"/>
<dbReference type="GO" id="GO:0008360">
    <property type="term" value="P:regulation of cell shape"/>
    <property type="evidence" value="ECO:0007669"/>
    <property type="project" value="UniProtKB-KW"/>
</dbReference>
<gene>
    <name evidence="8" type="primary">murI</name>
    <name evidence="9" type="ORF">UT61_C0059G0008</name>
</gene>
<organism evidence="9 10">
    <name type="scientific">Candidatus Woesebacteria bacterium GW2011_GWA1_39_8</name>
    <dbReference type="NCBI Taxonomy" id="1618552"/>
    <lineage>
        <taxon>Bacteria</taxon>
        <taxon>Candidatus Woeseibacteriota</taxon>
    </lineage>
</organism>
<dbReference type="PANTHER" id="PTHR21198:SF2">
    <property type="entry name" value="GLUTAMATE RACEMASE"/>
    <property type="match status" value="1"/>
</dbReference>
<evidence type="ECO:0000313" key="9">
    <source>
        <dbReference type="EMBL" id="KKR28027.1"/>
    </source>
</evidence>
<feature type="active site" description="Proton donor/acceptor" evidence="8">
    <location>
        <position position="73"/>
    </location>
</feature>
<keyword evidence="6 8" id="KW-0961">Cell wall biogenesis/degradation</keyword>
<evidence type="ECO:0000256" key="1">
    <source>
        <dbReference type="ARBA" id="ARBA00001602"/>
    </source>
</evidence>
<feature type="active site" description="Proton donor/acceptor" evidence="8">
    <location>
        <position position="183"/>
    </location>
</feature>
<reference evidence="9 10" key="1">
    <citation type="journal article" date="2015" name="Nature">
        <title>rRNA introns, odd ribosomes, and small enigmatic genomes across a large radiation of phyla.</title>
        <authorList>
            <person name="Brown C.T."/>
            <person name="Hug L.A."/>
            <person name="Thomas B.C."/>
            <person name="Sharon I."/>
            <person name="Castelle C.J."/>
            <person name="Singh A."/>
            <person name="Wilkins M.J."/>
            <person name="Williams K.H."/>
            <person name="Banfield J.F."/>
        </authorList>
    </citation>
    <scope>NUCLEOTIDE SEQUENCE [LARGE SCALE GENOMIC DNA]</scope>
</reference>
<dbReference type="GO" id="GO:0009252">
    <property type="term" value="P:peptidoglycan biosynthetic process"/>
    <property type="evidence" value="ECO:0007669"/>
    <property type="project" value="UniProtKB-UniRule"/>
</dbReference>
<evidence type="ECO:0000256" key="5">
    <source>
        <dbReference type="ARBA" id="ARBA00023235"/>
    </source>
</evidence>
<comment type="pathway">
    <text evidence="8">Cell wall biogenesis; peptidoglycan biosynthesis.</text>
</comment>
<evidence type="ECO:0000313" key="10">
    <source>
        <dbReference type="Proteomes" id="UP000034793"/>
    </source>
</evidence>
<comment type="function">
    <text evidence="8">Provides the (R)-glutamate required for cell wall biosynthesis.</text>
</comment>
<dbReference type="Gene3D" id="3.40.50.1860">
    <property type="match status" value="2"/>
</dbReference>
<feature type="binding site" evidence="8">
    <location>
        <begin position="184"/>
        <end position="185"/>
    </location>
    <ligand>
        <name>substrate</name>
    </ligand>
</feature>
<dbReference type="Proteomes" id="UP000034793">
    <property type="component" value="Unassembled WGS sequence"/>
</dbReference>
<dbReference type="GO" id="GO:0071555">
    <property type="term" value="P:cell wall organization"/>
    <property type="evidence" value="ECO:0007669"/>
    <property type="project" value="UniProtKB-KW"/>
</dbReference>
<name>A0A0G0SQX5_9BACT</name>
<dbReference type="GO" id="GO:0008881">
    <property type="term" value="F:glutamate racemase activity"/>
    <property type="evidence" value="ECO:0007669"/>
    <property type="project" value="UniProtKB-UniRule"/>
</dbReference>
<feature type="binding site" evidence="8">
    <location>
        <begin position="10"/>
        <end position="11"/>
    </location>
    <ligand>
        <name>substrate</name>
    </ligand>
</feature>
<dbReference type="NCBIfam" id="TIGR00067">
    <property type="entry name" value="glut_race"/>
    <property type="match status" value="1"/>
</dbReference>
<dbReference type="EC" id="5.1.1.3" evidence="2 8"/>
<accession>A0A0G0SQX5</accession>
<sequence>MKNLPIGVFDSGLGGLTVVKELQRALTNEKIIYLGDTARVPYGTRSKNTIKKFALQDVNFLLKRRVKCVVIACNTVSSIAANEIKKFTNVPIFDVVTSGINAVNSLKGVKSIAVIATTATINSHSYKKKLLIHNKDVVIEQACPLFVPLIEEGITSGPILEHTIQKYFARIKEAKPDVLVLGCTHYPIIEKAIRKHLKDTLVLNPAIWLASELKVFLKNNNLLTGNKSNTTVYYVTDLSNSFSETAKMFLGKSIKKPVLATLSDED</sequence>
<evidence type="ECO:0000256" key="2">
    <source>
        <dbReference type="ARBA" id="ARBA00013090"/>
    </source>
</evidence>
<evidence type="ECO:0000256" key="3">
    <source>
        <dbReference type="ARBA" id="ARBA00022960"/>
    </source>
</evidence>
<dbReference type="EMBL" id="LBXL01000059">
    <property type="protein sequence ID" value="KKR28027.1"/>
    <property type="molecule type" value="Genomic_DNA"/>
</dbReference>
<evidence type="ECO:0000256" key="8">
    <source>
        <dbReference type="HAMAP-Rule" id="MF_00258"/>
    </source>
</evidence>
<feature type="binding site" evidence="8">
    <location>
        <begin position="42"/>
        <end position="43"/>
    </location>
    <ligand>
        <name>substrate</name>
    </ligand>
</feature>
<proteinExistence type="inferred from homology"/>
<dbReference type="PANTHER" id="PTHR21198">
    <property type="entry name" value="GLUTAMATE RACEMASE"/>
    <property type="match status" value="1"/>
</dbReference>
<evidence type="ECO:0000256" key="4">
    <source>
        <dbReference type="ARBA" id="ARBA00022984"/>
    </source>
</evidence>
<dbReference type="PROSITE" id="PS00924">
    <property type="entry name" value="ASP_GLU_RACEMASE_2"/>
    <property type="match status" value="1"/>
</dbReference>
<evidence type="ECO:0000256" key="6">
    <source>
        <dbReference type="ARBA" id="ARBA00023316"/>
    </source>
</evidence>
<keyword evidence="3 8" id="KW-0133">Cell shape</keyword>
<protein>
    <recommendedName>
        <fullName evidence="7 8">Glutamate racemase</fullName>
        <ecNumber evidence="2 8">5.1.1.3</ecNumber>
    </recommendedName>
</protein>
<dbReference type="InterPro" id="IPR001920">
    <property type="entry name" value="Asp/Glu_race"/>
</dbReference>
<evidence type="ECO:0000256" key="7">
    <source>
        <dbReference type="ARBA" id="ARBA00070053"/>
    </source>
</evidence>